<dbReference type="RefSeq" id="WP_379024943.1">
    <property type="nucleotide sequence ID" value="NZ_JBHRTA010000038.1"/>
</dbReference>
<dbReference type="EMBL" id="JBHRTA010000038">
    <property type="protein sequence ID" value="MFC3199389.1"/>
    <property type="molecule type" value="Genomic_DNA"/>
</dbReference>
<dbReference type="SUPFAM" id="SSF48371">
    <property type="entry name" value="ARM repeat"/>
    <property type="match status" value="1"/>
</dbReference>
<keyword evidence="2" id="KW-1185">Reference proteome</keyword>
<evidence type="ECO:0000313" key="2">
    <source>
        <dbReference type="Proteomes" id="UP001595526"/>
    </source>
</evidence>
<dbReference type="Proteomes" id="UP001595526">
    <property type="component" value="Unassembled WGS sequence"/>
</dbReference>
<gene>
    <name evidence="1" type="ORF">ACFOET_17340</name>
</gene>
<evidence type="ECO:0000313" key="1">
    <source>
        <dbReference type="EMBL" id="MFC3199389.1"/>
    </source>
</evidence>
<comment type="caution">
    <text evidence="1">The sequence shown here is derived from an EMBL/GenBank/DDBJ whole genome shotgun (WGS) entry which is preliminary data.</text>
</comment>
<sequence>MDKQTLVSRLDPKSAKMTSSYIAALAEDKGFPAEVWHDVSYNNGNPSVAFRAARVLEHIATHHPTRFIPILSRFIERLPKQRNLSCQRHFTKILMLISSTKAPSIYKDAYAGVDSELVIETVFSWLIDPRTPVAVQVNCMDVLLNICSETTWIAEELQRQIEFLMRDGSAAVQSRGKKALAKLHKIRNAG</sequence>
<protein>
    <recommendedName>
        <fullName evidence="3">HEAT repeat domain-containing protein</fullName>
    </recommendedName>
</protein>
<dbReference type="InterPro" id="IPR011989">
    <property type="entry name" value="ARM-like"/>
</dbReference>
<proteinExistence type="predicted"/>
<name>A0ABV7JN36_9SPHI</name>
<accession>A0ABV7JN36</accession>
<organism evidence="1 2">
    <name type="scientific">Parapedobacter deserti</name>
    <dbReference type="NCBI Taxonomy" id="1912957"/>
    <lineage>
        <taxon>Bacteria</taxon>
        <taxon>Pseudomonadati</taxon>
        <taxon>Bacteroidota</taxon>
        <taxon>Sphingobacteriia</taxon>
        <taxon>Sphingobacteriales</taxon>
        <taxon>Sphingobacteriaceae</taxon>
        <taxon>Parapedobacter</taxon>
    </lineage>
</organism>
<reference evidence="2" key="1">
    <citation type="journal article" date="2019" name="Int. J. Syst. Evol. Microbiol.">
        <title>The Global Catalogue of Microorganisms (GCM) 10K type strain sequencing project: providing services to taxonomists for standard genome sequencing and annotation.</title>
        <authorList>
            <consortium name="The Broad Institute Genomics Platform"/>
            <consortium name="The Broad Institute Genome Sequencing Center for Infectious Disease"/>
            <person name="Wu L."/>
            <person name="Ma J."/>
        </authorList>
    </citation>
    <scope>NUCLEOTIDE SEQUENCE [LARGE SCALE GENOMIC DNA]</scope>
    <source>
        <strain evidence="2">KCTC 52416</strain>
    </source>
</reference>
<evidence type="ECO:0008006" key="3">
    <source>
        <dbReference type="Google" id="ProtNLM"/>
    </source>
</evidence>
<dbReference type="InterPro" id="IPR016024">
    <property type="entry name" value="ARM-type_fold"/>
</dbReference>
<dbReference type="Gene3D" id="1.25.10.10">
    <property type="entry name" value="Leucine-rich Repeat Variant"/>
    <property type="match status" value="1"/>
</dbReference>